<dbReference type="PANTHER" id="PTHR12027:SF98">
    <property type="entry name" value="PROTEIN WNT"/>
    <property type="match status" value="1"/>
</dbReference>
<comment type="subcellular location">
    <subcellularLocation>
        <location evidence="1 9">Secreted</location>
        <location evidence="1 9">Extracellular space</location>
        <location evidence="1 9">Extracellular matrix</location>
    </subcellularLocation>
</comment>
<name>A0A4C1V5Y0_EUMVA</name>
<sequence length="257" mass="28409">MRNPPLRPAICFLTLAHQAPTYYEADEKGVIAKILASRMEVRCKCHGVSGSCQVRTCWRATPDFRVVASAIKRQYRNAMITTQEMDDGSGVLKARPRGRKRSKAKVAPKTSILFSERSPSFCDEDARANSPGTSGRVCRVGRTSRAGSCDLLCCGRGYAMVRRASQIVRRDALGRRMSMRPSRVFIRKQDPSYVCDPVYESTQLLSGGEGASCARPLSLFYSDASADGVVERSLVLSSRSHAWLRRNATMSHAFTCV</sequence>
<evidence type="ECO:0000256" key="4">
    <source>
        <dbReference type="ARBA" id="ARBA00022525"/>
    </source>
</evidence>
<evidence type="ECO:0000256" key="8">
    <source>
        <dbReference type="ARBA" id="ARBA00023288"/>
    </source>
</evidence>
<proteinExistence type="inferred from homology"/>
<reference evidence="11 12" key="1">
    <citation type="journal article" date="2019" name="Commun. Biol.">
        <title>The bagworm genome reveals a unique fibroin gene that provides high tensile strength.</title>
        <authorList>
            <person name="Kono N."/>
            <person name="Nakamura H."/>
            <person name="Ohtoshi R."/>
            <person name="Tomita M."/>
            <person name="Numata K."/>
            <person name="Arakawa K."/>
        </authorList>
    </citation>
    <scope>NUCLEOTIDE SEQUENCE [LARGE SCALE GENOMIC DNA]</scope>
</reference>
<feature type="compositionally biased region" description="Basic residues" evidence="10">
    <location>
        <begin position="94"/>
        <end position="106"/>
    </location>
</feature>
<organism evidence="11 12">
    <name type="scientific">Eumeta variegata</name>
    <name type="common">Bagworm moth</name>
    <name type="synonym">Eumeta japonica</name>
    <dbReference type="NCBI Taxonomy" id="151549"/>
    <lineage>
        <taxon>Eukaryota</taxon>
        <taxon>Metazoa</taxon>
        <taxon>Ecdysozoa</taxon>
        <taxon>Arthropoda</taxon>
        <taxon>Hexapoda</taxon>
        <taxon>Insecta</taxon>
        <taxon>Pterygota</taxon>
        <taxon>Neoptera</taxon>
        <taxon>Endopterygota</taxon>
        <taxon>Lepidoptera</taxon>
        <taxon>Glossata</taxon>
        <taxon>Ditrysia</taxon>
        <taxon>Tineoidea</taxon>
        <taxon>Psychidae</taxon>
        <taxon>Oiketicinae</taxon>
        <taxon>Eumeta</taxon>
    </lineage>
</organism>
<dbReference type="GO" id="GO:0060070">
    <property type="term" value="P:canonical Wnt signaling pathway"/>
    <property type="evidence" value="ECO:0007669"/>
    <property type="project" value="TreeGrafter"/>
</dbReference>
<protein>
    <recommendedName>
        <fullName evidence="9">Protein Wnt</fullName>
    </recommendedName>
</protein>
<accession>A0A4C1V5Y0</accession>
<keyword evidence="7" id="KW-1015">Disulfide bond</keyword>
<keyword evidence="8" id="KW-0449">Lipoprotein</keyword>
<comment type="caution">
    <text evidence="11">The sequence shown here is derived from an EMBL/GenBank/DDBJ whole genome shotgun (WGS) entry which is preliminary data.</text>
</comment>
<dbReference type="Proteomes" id="UP000299102">
    <property type="component" value="Unassembled WGS sequence"/>
</dbReference>
<dbReference type="EMBL" id="BGZK01000277">
    <property type="protein sequence ID" value="GBP33657.1"/>
    <property type="molecule type" value="Genomic_DNA"/>
</dbReference>
<evidence type="ECO:0000256" key="9">
    <source>
        <dbReference type="RuleBase" id="RU003500"/>
    </source>
</evidence>
<dbReference type="InterPro" id="IPR005817">
    <property type="entry name" value="Wnt"/>
</dbReference>
<evidence type="ECO:0000256" key="6">
    <source>
        <dbReference type="ARBA" id="ARBA00022687"/>
    </source>
</evidence>
<keyword evidence="5" id="KW-0272">Extracellular matrix</keyword>
<evidence type="ECO:0000313" key="12">
    <source>
        <dbReference type="Proteomes" id="UP000299102"/>
    </source>
</evidence>
<dbReference type="PANTHER" id="PTHR12027">
    <property type="entry name" value="WNT RELATED"/>
    <property type="match status" value="1"/>
</dbReference>
<dbReference type="STRING" id="151549.A0A4C1V5Y0"/>
<dbReference type="GO" id="GO:0005615">
    <property type="term" value="C:extracellular space"/>
    <property type="evidence" value="ECO:0007669"/>
    <property type="project" value="TreeGrafter"/>
</dbReference>
<keyword evidence="3 9" id="KW-0217">Developmental protein</keyword>
<evidence type="ECO:0000256" key="2">
    <source>
        <dbReference type="ARBA" id="ARBA00005683"/>
    </source>
</evidence>
<dbReference type="OrthoDB" id="5945655at2759"/>
<keyword evidence="6 9" id="KW-0879">Wnt signaling pathway</keyword>
<dbReference type="AlphaFoldDB" id="A0A4C1V5Y0"/>
<dbReference type="GO" id="GO:0045165">
    <property type="term" value="P:cell fate commitment"/>
    <property type="evidence" value="ECO:0007669"/>
    <property type="project" value="TreeGrafter"/>
</dbReference>
<keyword evidence="4" id="KW-0964">Secreted</keyword>
<evidence type="ECO:0000256" key="10">
    <source>
        <dbReference type="SAM" id="MobiDB-lite"/>
    </source>
</evidence>
<dbReference type="Pfam" id="PF00110">
    <property type="entry name" value="wnt"/>
    <property type="match status" value="1"/>
</dbReference>
<dbReference type="GO" id="GO:0005125">
    <property type="term" value="F:cytokine activity"/>
    <property type="evidence" value="ECO:0007669"/>
    <property type="project" value="TreeGrafter"/>
</dbReference>
<dbReference type="SMART" id="SM00097">
    <property type="entry name" value="WNT1"/>
    <property type="match status" value="1"/>
</dbReference>
<dbReference type="PROSITE" id="PS00246">
    <property type="entry name" value="WNT1"/>
    <property type="match status" value="1"/>
</dbReference>
<dbReference type="GO" id="GO:0005109">
    <property type="term" value="F:frizzled binding"/>
    <property type="evidence" value="ECO:0007669"/>
    <property type="project" value="TreeGrafter"/>
</dbReference>
<keyword evidence="12" id="KW-1185">Reference proteome</keyword>
<gene>
    <name evidence="11" type="primary">WNT7B</name>
    <name evidence="11" type="ORF">EVAR_16693_1</name>
</gene>
<dbReference type="GO" id="GO:0030182">
    <property type="term" value="P:neuron differentiation"/>
    <property type="evidence" value="ECO:0007669"/>
    <property type="project" value="TreeGrafter"/>
</dbReference>
<evidence type="ECO:0000256" key="7">
    <source>
        <dbReference type="ARBA" id="ARBA00023157"/>
    </source>
</evidence>
<evidence type="ECO:0000313" key="11">
    <source>
        <dbReference type="EMBL" id="GBP33657.1"/>
    </source>
</evidence>
<evidence type="ECO:0000256" key="5">
    <source>
        <dbReference type="ARBA" id="ARBA00022530"/>
    </source>
</evidence>
<evidence type="ECO:0000256" key="1">
    <source>
        <dbReference type="ARBA" id="ARBA00004498"/>
    </source>
</evidence>
<dbReference type="InterPro" id="IPR018161">
    <property type="entry name" value="Wnt_CS"/>
</dbReference>
<comment type="function">
    <text evidence="9">Ligand for members of the frizzled family of seven transmembrane receptors.</text>
</comment>
<evidence type="ECO:0000256" key="3">
    <source>
        <dbReference type="ARBA" id="ARBA00022473"/>
    </source>
</evidence>
<dbReference type="PRINTS" id="PR01349">
    <property type="entry name" value="WNTPROTEIN"/>
</dbReference>
<comment type="similarity">
    <text evidence="2 9">Belongs to the Wnt family.</text>
</comment>
<feature type="region of interest" description="Disordered" evidence="10">
    <location>
        <begin position="88"/>
        <end position="109"/>
    </location>
</feature>